<dbReference type="RefSeq" id="WP_136881559.1">
    <property type="nucleotide sequence ID" value="NZ_SWDX01000009.1"/>
</dbReference>
<reference evidence="1 2" key="1">
    <citation type="submission" date="2019-04" db="EMBL/GenBank/DDBJ databases">
        <title>Pedobacter sp. RP-1-16 sp. nov., isolated from Arctic soil.</title>
        <authorList>
            <person name="Dahal R.H."/>
            <person name="Kim D.-U."/>
        </authorList>
    </citation>
    <scope>NUCLEOTIDE SEQUENCE [LARGE SCALE GENOMIC DNA]</scope>
    <source>
        <strain evidence="1 2">RP-1-16</strain>
    </source>
</reference>
<evidence type="ECO:0000313" key="2">
    <source>
        <dbReference type="Proteomes" id="UP000309594"/>
    </source>
</evidence>
<sequence>MNEIETRELFKTYKEGLSQCCDIERYDFVFQGSHFMLDDQFEKLSKELYKSITEINTPESLPLLKEFIDFIYYQHMLGVNSPSKYGKKSAKQYLRVYNFLKGHLNYLETKGGQTSNAKQSVEFRKPVLSEYNKPAINTKQVLILMKCFRENNLVNKEITDKALSECFGTLTGYSGEQLRKDYTKLNKDEIQFKPEELDTLKDILIKMSQDLSKLPLK</sequence>
<dbReference type="Proteomes" id="UP000309594">
    <property type="component" value="Unassembled WGS sequence"/>
</dbReference>
<dbReference type="EMBL" id="SWDX01000009">
    <property type="protein sequence ID" value="TKC57624.1"/>
    <property type="molecule type" value="Genomic_DNA"/>
</dbReference>
<comment type="caution">
    <text evidence="1">The sequence shown here is derived from an EMBL/GenBank/DDBJ whole genome shotgun (WGS) entry which is preliminary data.</text>
</comment>
<proteinExistence type="predicted"/>
<gene>
    <name evidence="1" type="ORF">FBD94_20320</name>
</gene>
<dbReference type="AlphaFoldDB" id="A0A4U1G338"/>
<protein>
    <submittedName>
        <fullName evidence="1">Uncharacterized protein</fullName>
    </submittedName>
</protein>
<organism evidence="1 2">
    <name type="scientific">Pedobacter hiemivivus</name>
    <dbReference type="NCBI Taxonomy" id="2530454"/>
    <lineage>
        <taxon>Bacteria</taxon>
        <taxon>Pseudomonadati</taxon>
        <taxon>Bacteroidota</taxon>
        <taxon>Sphingobacteriia</taxon>
        <taxon>Sphingobacteriales</taxon>
        <taxon>Sphingobacteriaceae</taxon>
        <taxon>Pedobacter</taxon>
    </lineage>
</organism>
<accession>A0A4U1G338</accession>
<name>A0A4U1G338_9SPHI</name>
<evidence type="ECO:0000313" key="1">
    <source>
        <dbReference type="EMBL" id="TKC57624.1"/>
    </source>
</evidence>